<dbReference type="Pfam" id="PF01693">
    <property type="entry name" value="Cauli_VI"/>
    <property type="match status" value="1"/>
</dbReference>
<feature type="compositionally biased region" description="Basic and acidic residues" evidence="1">
    <location>
        <begin position="494"/>
        <end position="505"/>
    </location>
</feature>
<dbReference type="SUPFAM" id="SSF52266">
    <property type="entry name" value="SGNH hydrolase"/>
    <property type="match status" value="1"/>
</dbReference>
<feature type="region of interest" description="Disordered" evidence="1">
    <location>
        <begin position="240"/>
        <end position="311"/>
    </location>
</feature>
<proteinExistence type="predicted"/>
<feature type="compositionally biased region" description="Acidic residues" evidence="1">
    <location>
        <begin position="291"/>
        <end position="304"/>
    </location>
</feature>
<dbReference type="InterPro" id="IPR051532">
    <property type="entry name" value="Ester_Hydrolysis_Enzymes"/>
</dbReference>
<gene>
    <name evidence="4" type="ORF">BaRGS_00028013</name>
    <name evidence="3" type="ORF">BaRGS_00035830</name>
</gene>
<dbReference type="SUPFAM" id="SSF55658">
    <property type="entry name" value="L9 N-domain-like"/>
    <property type="match status" value="1"/>
</dbReference>
<evidence type="ECO:0000313" key="3">
    <source>
        <dbReference type="EMBL" id="KAK7471550.1"/>
    </source>
</evidence>
<dbReference type="Gene3D" id="3.40.970.10">
    <property type="entry name" value="Ribonuclease H1, N-terminal domain"/>
    <property type="match status" value="1"/>
</dbReference>
<reference evidence="3 5" key="2">
    <citation type="journal article" date="2023" name="Sci. Data">
        <title>Genome assembly of the Korean intertidal mud-creeper Batillaria attramentaria.</title>
        <authorList>
            <person name="Patra A.K."/>
            <person name="Ho P.T."/>
            <person name="Jun S."/>
            <person name="Lee S.J."/>
            <person name="Kim Y."/>
            <person name="Won Y.J."/>
        </authorList>
    </citation>
    <scope>NUCLEOTIDE SEQUENCE [LARGE SCALE GENOMIC DNA]</scope>
    <source>
        <strain evidence="3">Wonlab-2016</strain>
    </source>
</reference>
<feature type="compositionally biased region" description="Basic and acidic residues" evidence="1">
    <location>
        <begin position="512"/>
        <end position="525"/>
    </location>
</feature>
<evidence type="ECO:0000313" key="4">
    <source>
        <dbReference type="EMBL" id="KAK7480752.1"/>
    </source>
</evidence>
<protein>
    <recommendedName>
        <fullName evidence="2">Ribonuclease H1 N-terminal domain-containing protein</fullName>
    </recommendedName>
</protein>
<evidence type="ECO:0000256" key="1">
    <source>
        <dbReference type="SAM" id="MobiDB-lite"/>
    </source>
</evidence>
<dbReference type="SUPFAM" id="SSF57903">
    <property type="entry name" value="FYVE/PHD zinc finger"/>
    <property type="match status" value="1"/>
</dbReference>
<dbReference type="Gene3D" id="3.40.50.1110">
    <property type="entry name" value="SGNH hydrolase"/>
    <property type="match status" value="1"/>
</dbReference>
<dbReference type="EMBL" id="JACVVK020000489">
    <property type="protein sequence ID" value="KAK7471550.1"/>
    <property type="molecule type" value="Genomic_DNA"/>
</dbReference>
<dbReference type="Proteomes" id="UP001519460">
    <property type="component" value="Unassembled WGS sequence"/>
</dbReference>
<dbReference type="InterPro" id="IPR036514">
    <property type="entry name" value="SGNH_hydro_sf"/>
</dbReference>
<comment type="caution">
    <text evidence="3">The sequence shown here is derived from an EMBL/GenBank/DDBJ whole genome shotgun (WGS) entry which is preliminary data.</text>
</comment>
<feature type="compositionally biased region" description="Basic residues" evidence="1">
    <location>
        <begin position="534"/>
        <end position="551"/>
    </location>
</feature>
<keyword evidence="5" id="KW-1185">Reference proteome</keyword>
<sequence length="625" mass="70476">MPNQKHKVKYYAVSVGRAVGIFTNWTFASKSVIGYRKAVYKGFDNMASAKAAMRQAGIADPPVYGDNGEEEQTENTYSSGTDSSRDGDQNTASSVTPLDLQKSPPSTTYEPTSCPCGLTKTEKGLTCGDCKKRIHVSCSQLPLYQVCIYLKTSRKYTCLACATPLIDDSTREEIEAAITATRTGSVQAENQRPVTDYTLPAIQHKETTGLLRNMEEALGRLASQVADLTTAHEVSKAAMTRVGNSVASTTPPPRASPSAPTRGHTKVTPASPLSQDGLSDHNDSSSSSSESGDESDREEEENDKDDNPAPRVLILHDSILRALDPERLGDSYGLQVEKQKASTVEDCASKSGGQTPEAIVIHTGINNLKTETAEKASEKFVSVVQELASKHPDAKIVVSKLVPTHRQDLQAKRELYNAMVFSALHQKERVSFINHDTLGSKPAKAYYDDDIHPSKRGAGIMAGSIGRHLSQLLWEKPAAHVKNKSRRHYRHQHPQHETDYKERQPQKTPNWPKRDNNRDNHHHGEGSNYIRQGQQHRRTRYQPRRPYRNHHAGLNQQDDHNRGNDYHRHHDPRQDRRRGRQYYTAYHQDHWDHRERRSSNTWQDDRWNDWHSYRDSRHGGQSKYW</sequence>
<dbReference type="EMBL" id="JACVVK020000275">
    <property type="protein sequence ID" value="KAK7480752.1"/>
    <property type="molecule type" value="Genomic_DNA"/>
</dbReference>
<dbReference type="InterPro" id="IPR009027">
    <property type="entry name" value="Ribosomal_bL9/RNase_H1_N"/>
</dbReference>
<reference evidence="3" key="1">
    <citation type="submission" date="2020-09" db="EMBL/GenBank/DDBJ databases">
        <authorList>
            <person name="Won Y."/>
        </authorList>
    </citation>
    <scope>NUCLEOTIDE SEQUENCE</scope>
    <source>
        <strain evidence="3">Wonlab-2016</strain>
        <tissue evidence="3">Foot muscle</tissue>
    </source>
</reference>
<feature type="domain" description="Ribonuclease H1 N-terminal" evidence="2">
    <location>
        <begin position="9"/>
        <end position="51"/>
    </location>
</feature>
<dbReference type="InterPro" id="IPR011011">
    <property type="entry name" value="Znf_FYVE_PHD"/>
</dbReference>
<reference evidence="3" key="3">
    <citation type="submission" date="2023-01" db="EMBL/GenBank/DDBJ databases">
        <authorList>
            <person name="Patra A."/>
        </authorList>
    </citation>
    <scope>NUCLEOTIDE SEQUENCE</scope>
    <source>
        <strain evidence="3">Wonlab-2016</strain>
        <tissue evidence="3">Foot muscle</tissue>
    </source>
</reference>
<feature type="region of interest" description="Disordered" evidence="1">
    <location>
        <begin position="481"/>
        <end position="579"/>
    </location>
</feature>
<dbReference type="PANTHER" id="PTHR30383:SF5">
    <property type="entry name" value="SGNH HYDROLASE-TYPE ESTERASE DOMAIN-CONTAINING PROTEIN"/>
    <property type="match status" value="1"/>
</dbReference>
<feature type="region of interest" description="Disordered" evidence="1">
    <location>
        <begin position="60"/>
        <end position="113"/>
    </location>
</feature>
<name>A0ABD0JDJ3_9CAEN</name>
<dbReference type="AlphaFoldDB" id="A0ABD0JDJ3"/>
<evidence type="ECO:0000259" key="2">
    <source>
        <dbReference type="Pfam" id="PF01693"/>
    </source>
</evidence>
<feature type="compositionally biased region" description="Basic residues" evidence="1">
    <location>
        <begin position="481"/>
        <end position="493"/>
    </location>
</feature>
<dbReference type="InterPro" id="IPR011320">
    <property type="entry name" value="RNase_H1_N"/>
</dbReference>
<accession>A0ABD0JDJ3</accession>
<organism evidence="3 5">
    <name type="scientific">Batillaria attramentaria</name>
    <dbReference type="NCBI Taxonomy" id="370345"/>
    <lineage>
        <taxon>Eukaryota</taxon>
        <taxon>Metazoa</taxon>
        <taxon>Spiralia</taxon>
        <taxon>Lophotrochozoa</taxon>
        <taxon>Mollusca</taxon>
        <taxon>Gastropoda</taxon>
        <taxon>Caenogastropoda</taxon>
        <taxon>Sorbeoconcha</taxon>
        <taxon>Cerithioidea</taxon>
        <taxon>Batillariidae</taxon>
        <taxon>Batillaria</taxon>
    </lineage>
</organism>
<feature type="compositionally biased region" description="Basic and acidic residues" evidence="1">
    <location>
        <begin position="557"/>
        <end position="574"/>
    </location>
</feature>
<dbReference type="InterPro" id="IPR037056">
    <property type="entry name" value="RNase_H1_N_sf"/>
</dbReference>
<dbReference type="PANTHER" id="PTHR30383">
    <property type="entry name" value="THIOESTERASE 1/PROTEASE 1/LYSOPHOSPHOLIPASE L1"/>
    <property type="match status" value="1"/>
</dbReference>
<evidence type="ECO:0000313" key="5">
    <source>
        <dbReference type="Proteomes" id="UP001519460"/>
    </source>
</evidence>